<proteinExistence type="inferred from homology"/>
<evidence type="ECO:0000256" key="2">
    <source>
        <dbReference type="ARBA" id="ARBA00005236"/>
    </source>
</evidence>
<protein>
    <submittedName>
        <fullName evidence="9">ABC transporter permease</fullName>
    </submittedName>
</protein>
<dbReference type="GO" id="GO:0044874">
    <property type="term" value="P:lipoprotein localization to outer membrane"/>
    <property type="evidence" value="ECO:0007669"/>
    <property type="project" value="TreeGrafter"/>
</dbReference>
<evidence type="ECO:0000256" key="4">
    <source>
        <dbReference type="ARBA" id="ARBA00022692"/>
    </source>
</evidence>
<dbReference type="Pfam" id="PF02687">
    <property type="entry name" value="FtsX"/>
    <property type="match status" value="2"/>
</dbReference>
<feature type="transmembrane region" description="Helical" evidence="7">
    <location>
        <begin position="664"/>
        <end position="684"/>
    </location>
</feature>
<evidence type="ECO:0000256" key="6">
    <source>
        <dbReference type="ARBA" id="ARBA00023136"/>
    </source>
</evidence>
<feature type="domain" description="ABC3 transporter permease C-terminal" evidence="8">
    <location>
        <begin position="280"/>
        <end position="396"/>
    </location>
</feature>
<organism evidence="9 10">
    <name type="scientific">Ramlibacter ginsenosidimutans</name>
    <dbReference type="NCBI Taxonomy" id="502333"/>
    <lineage>
        <taxon>Bacteria</taxon>
        <taxon>Pseudomonadati</taxon>
        <taxon>Pseudomonadota</taxon>
        <taxon>Betaproteobacteria</taxon>
        <taxon>Burkholderiales</taxon>
        <taxon>Comamonadaceae</taxon>
        <taxon>Ramlibacter</taxon>
    </lineage>
</organism>
<keyword evidence="4 7" id="KW-0812">Transmembrane</keyword>
<feature type="transmembrane region" description="Helical" evidence="7">
    <location>
        <begin position="275"/>
        <end position="296"/>
    </location>
</feature>
<feature type="transmembrane region" description="Helical" evidence="7">
    <location>
        <begin position="12"/>
        <end position="34"/>
    </location>
</feature>
<dbReference type="InterPro" id="IPR051447">
    <property type="entry name" value="Lipoprotein-release_system"/>
</dbReference>
<dbReference type="RefSeq" id="WP_201169740.1">
    <property type="nucleotide sequence ID" value="NZ_JAEPWM010000003.1"/>
</dbReference>
<name>A0A934TT66_9BURK</name>
<gene>
    <name evidence="9" type="ORF">JJB11_10185</name>
</gene>
<reference evidence="9" key="1">
    <citation type="journal article" date="2012" name="J. Microbiol. Biotechnol.">
        <title>Ramlibacter ginsenosidimutans sp. nov., with ginsenoside-converting activity.</title>
        <authorList>
            <person name="Wang L."/>
            <person name="An D.S."/>
            <person name="Kim S.G."/>
            <person name="Jin F.X."/>
            <person name="Kim S.C."/>
            <person name="Lee S.T."/>
            <person name="Im W.T."/>
        </authorList>
    </citation>
    <scope>NUCLEOTIDE SEQUENCE</scope>
    <source>
        <strain evidence="9">KACC 17527</strain>
    </source>
</reference>
<feature type="transmembrane region" description="Helical" evidence="7">
    <location>
        <begin position="331"/>
        <end position="358"/>
    </location>
</feature>
<evidence type="ECO:0000313" key="10">
    <source>
        <dbReference type="Proteomes" id="UP000630528"/>
    </source>
</evidence>
<feature type="transmembrane region" description="Helical" evidence="7">
    <location>
        <begin position="756"/>
        <end position="779"/>
    </location>
</feature>
<evidence type="ECO:0000259" key="8">
    <source>
        <dbReference type="Pfam" id="PF02687"/>
    </source>
</evidence>
<evidence type="ECO:0000256" key="5">
    <source>
        <dbReference type="ARBA" id="ARBA00022989"/>
    </source>
</evidence>
<dbReference type="PANTHER" id="PTHR30489">
    <property type="entry name" value="LIPOPROTEIN-RELEASING SYSTEM TRANSMEMBRANE PROTEIN LOLE"/>
    <property type="match status" value="1"/>
</dbReference>
<dbReference type="InterPro" id="IPR003838">
    <property type="entry name" value="ABC3_permease_C"/>
</dbReference>
<feature type="transmembrane region" description="Helical" evidence="7">
    <location>
        <begin position="370"/>
        <end position="395"/>
    </location>
</feature>
<accession>A0A934TT66</accession>
<feature type="transmembrane region" description="Helical" evidence="7">
    <location>
        <begin position="711"/>
        <end position="736"/>
    </location>
</feature>
<dbReference type="AlphaFoldDB" id="A0A934TT66"/>
<comment type="similarity">
    <text evidence="2">Belongs to the ABC-4 integral membrane protein family. LolC/E subfamily.</text>
</comment>
<sequence length="796" mass="85175">MRALDRKLLRDLLAMWSQALTIALVVASGVGGFLTSLSAVDSLAAARDTFYSEGRFADVFATVKRAPLALAAQLAAVPGVADVQPTIEEVVRIEVPGSTDPVLGRLIGVDARQPPRLNQVAIVHGRRLFEQGGPDAPVRDTLDALLSQGFAQARGLRPGDTVGALVNGRMRHLRIVGLAVSPEFVFAGLWGMPDQRGYGVFWVDQEALAAAYDMDGAFNTLAVRLAPEGARRVTEGEVIAALAQPLARYGGATPIGRIDQTSHAMLDNEIKEQRVLGTVLPSIFLGVAAFLLNVVISRLVATQREQIAALKALGYANGAIAAHYLKLVLLIVALGTALGIVVGDWLGAAFVGLYAEIFHFAHFEHRMDPALVLLAGGLTLGAAVLGTLSALLATVRLRPAEAMRPPAPGRFRRTLVERLGFTGLSPALRMILRNMERKPLRTGLSIGGMAAAVAIVVMGNFFRDAIEVVIDGSFALSMRSDVSVWLTEPGEGAIALQLARLPGVVAHESLRDVQATLVNGQRRQRVMIRGGPLRSELLRIVDVDGRQTLPDGDGIVLTDRLAAKLGLRVGDLVQVEVQEGRRQQLTLPVQATVREMMGLNAYMNRAALNRALGEGDVATGFVLALERGSESRFLHATQALPRAAGAFSKATMLRNMREVTARNILIISTVLTVFAGVIAVGVVYNNVRIALAERAWELASLRVLGFTRAEVSALLLGELALGIAVALPLGMFGGYALVHVITELLKSDQFHFPVVIFARTYALAALAVLAAAVASAWVVRRRIDRLDMVSALKTRE</sequence>
<feature type="domain" description="ABC3 transporter permease C-terminal" evidence="8">
    <location>
        <begin position="670"/>
        <end position="783"/>
    </location>
</feature>
<evidence type="ECO:0000256" key="3">
    <source>
        <dbReference type="ARBA" id="ARBA00022475"/>
    </source>
</evidence>
<feature type="transmembrane region" description="Helical" evidence="7">
    <location>
        <begin position="444"/>
        <end position="462"/>
    </location>
</feature>
<keyword evidence="5 7" id="KW-1133">Transmembrane helix</keyword>
<comment type="caution">
    <text evidence="9">The sequence shown here is derived from an EMBL/GenBank/DDBJ whole genome shotgun (WGS) entry which is preliminary data.</text>
</comment>
<dbReference type="EMBL" id="JAEPWM010000003">
    <property type="protein sequence ID" value="MBK6006460.1"/>
    <property type="molecule type" value="Genomic_DNA"/>
</dbReference>
<evidence type="ECO:0000256" key="7">
    <source>
        <dbReference type="SAM" id="Phobius"/>
    </source>
</evidence>
<dbReference type="GO" id="GO:0098797">
    <property type="term" value="C:plasma membrane protein complex"/>
    <property type="evidence" value="ECO:0007669"/>
    <property type="project" value="TreeGrafter"/>
</dbReference>
<evidence type="ECO:0000256" key="1">
    <source>
        <dbReference type="ARBA" id="ARBA00004651"/>
    </source>
</evidence>
<evidence type="ECO:0000313" key="9">
    <source>
        <dbReference type="EMBL" id="MBK6006460.1"/>
    </source>
</evidence>
<comment type="subcellular location">
    <subcellularLocation>
        <location evidence="1">Cell membrane</location>
        <topology evidence="1">Multi-pass membrane protein</topology>
    </subcellularLocation>
</comment>
<keyword evidence="10" id="KW-1185">Reference proteome</keyword>
<keyword evidence="3" id="KW-1003">Cell membrane</keyword>
<reference evidence="9" key="2">
    <citation type="submission" date="2021-01" db="EMBL/GenBank/DDBJ databases">
        <authorList>
            <person name="Kang M."/>
        </authorList>
    </citation>
    <scope>NUCLEOTIDE SEQUENCE</scope>
    <source>
        <strain evidence="9">KACC 17527</strain>
    </source>
</reference>
<keyword evidence="6 7" id="KW-0472">Membrane</keyword>
<dbReference type="Proteomes" id="UP000630528">
    <property type="component" value="Unassembled WGS sequence"/>
</dbReference>
<dbReference type="PANTHER" id="PTHR30489:SF0">
    <property type="entry name" value="LIPOPROTEIN-RELEASING SYSTEM TRANSMEMBRANE PROTEIN LOLE"/>
    <property type="match status" value="1"/>
</dbReference>